<protein>
    <submittedName>
        <fullName evidence="2">Methyltransferase</fullName>
    </submittedName>
</protein>
<reference evidence="2" key="2">
    <citation type="submission" date="2023-01" db="EMBL/GenBank/DDBJ databases">
        <authorList>
            <person name="Sun Q."/>
            <person name="Evtushenko L."/>
        </authorList>
    </citation>
    <scope>NUCLEOTIDE SEQUENCE</scope>
    <source>
        <strain evidence="2">VKM Ac-1958</strain>
    </source>
</reference>
<evidence type="ECO:0000259" key="1">
    <source>
        <dbReference type="Pfam" id="PF13649"/>
    </source>
</evidence>
<dbReference type="CDD" id="cd02440">
    <property type="entry name" value="AdoMet_MTases"/>
    <property type="match status" value="1"/>
</dbReference>
<dbReference type="Pfam" id="PF13649">
    <property type="entry name" value="Methyltransf_25"/>
    <property type="match status" value="1"/>
</dbReference>
<evidence type="ECO:0000313" key="2">
    <source>
        <dbReference type="EMBL" id="GLK02521.1"/>
    </source>
</evidence>
<reference evidence="2" key="1">
    <citation type="journal article" date="2014" name="Int. J. Syst. Evol. Microbiol.">
        <title>Complete genome sequence of Corynebacterium casei LMG S-19264T (=DSM 44701T), isolated from a smear-ripened cheese.</title>
        <authorList>
            <consortium name="US DOE Joint Genome Institute (JGI-PGF)"/>
            <person name="Walter F."/>
            <person name="Albersmeier A."/>
            <person name="Kalinowski J."/>
            <person name="Ruckert C."/>
        </authorList>
    </citation>
    <scope>NUCLEOTIDE SEQUENCE</scope>
    <source>
        <strain evidence="2">VKM Ac-1958</strain>
    </source>
</reference>
<dbReference type="InterPro" id="IPR041698">
    <property type="entry name" value="Methyltransf_25"/>
</dbReference>
<dbReference type="Gene3D" id="2.20.25.110">
    <property type="entry name" value="S-adenosyl-L-methionine-dependent methyltransferases"/>
    <property type="match status" value="1"/>
</dbReference>
<proteinExistence type="predicted"/>
<keyword evidence="2" id="KW-0489">Methyltransferase</keyword>
<name>A0A9W6HUX8_9MICO</name>
<dbReference type="GO" id="GO:0008168">
    <property type="term" value="F:methyltransferase activity"/>
    <property type="evidence" value="ECO:0007669"/>
    <property type="project" value="UniProtKB-KW"/>
</dbReference>
<evidence type="ECO:0000313" key="3">
    <source>
        <dbReference type="Proteomes" id="UP001142325"/>
    </source>
</evidence>
<dbReference type="Proteomes" id="UP001142325">
    <property type="component" value="Unassembled WGS sequence"/>
</dbReference>
<dbReference type="GO" id="GO:0032259">
    <property type="term" value="P:methylation"/>
    <property type="evidence" value="ECO:0007669"/>
    <property type="project" value="UniProtKB-KW"/>
</dbReference>
<comment type="caution">
    <text evidence="2">The sequence shown here is derived from an EMBL/GenBank/DDBJ whole genome shotgun (WGS) entry which is preliminary data.</text>
</comment>
<accession>A0A9W6HUX8</accession>
<dbReference type="InterPro" id="IPR029063">
    <property type="entry name" value="SAM-dependent_MTases_sf"/>
</dbReference>
<dbReference type="Gene3D" id="3.40.50.150">
    <property type="entry name" value="Vaccinia Virus protein VP39"/>
    <property type="match status" value="1"/>
</dbReference>
<dbReference type="AlphaFoldDB" id="A0A9W6HUX8"/>
<organism evidence="2 3">
    <name type="scientific">Microbacterium keratanolyticum</name>
    <dbReference type="NCBI Taxonomy" id="67574"/>
    <lineage>
        <taxon>Bacteria</taxon>
        <taxon>Bacillati</taxon>
        <taxon>Actinomycetota</taxon>
        <taxon>Actinomycetes</taxon>
        <taxon>Micrococcales</taxon>
        <taxon>Microbacteriaceae</taxon>
        <taxon>Microbacterium</taxon>
    </lineage>
</organism>
<dbReference type="SUPFAM" id="SSF53335">
    <property type="entry name" value="S-adenosyl-L-methionine-dependent methyltransferases"/>
    <property type="match status" value="1"/>
</dbReference>
<feature type="domain" description="Methyltransferase" evidence="1">
    <location>
        <begin position="65"/>
        <end position="158"/>
    </location>
</feature>
<sequence>MLWPDSFEAAALGSVASVQTTNQAASAYRNLAAVVYELDKPVGRSFGDIELYTELLKDTSGLIFEPAAGNGRMLISLASKGHAVQGTEPSADMRRLCERAATAAGVHAPIGAGLFSDINAVEAFEAVIIPAGSLQLVTSPQEVRDTLERVHRALLPGGRLIFDLDSLRGLFETSPSARSWAIDDGLITLSELVESVSPADQVRTSQLRYERWVDGTLTEAQLEHFVLRFWGHHEMSTLLELCGFTDVQLHGDYQHGTAITAETTVATIVATK</sequence>
<keyword evidence="3" id="KW-1185">Reference proteome</keyword>
<gene>
    <name evidence="2" type="ORF">GCM10017596_22360</name>
</gene>
<dbReference type="EMBL" id="BSET01000002">
    <property type="protein sequence ID" value="GLK02521.1"/>
    <property type="molecule type" value="Genomic_DNA"/>
</dbReference>
<keyword evidence="2" id="KW-0808">Transferase</keyword>